<dbReference type="GO" id="GO:0030170">
    <property type="term" value="F:pyridoxal phosphate binding"/>
    <property type="evidence" value="ECO:0007669"/>
    <property type="project" value="TreeGrafter"/>
</dbReference>
<accession>A0A3T1D106</accession>
<sequence>MSRLEGKSKRASMLPYGRQWIDESDIEAVTTVLRGEYLTTGPLVPEFERKLAAKVGARYAVAFANGTAALHAACYAAGIGAGDEVITSPLTFVASANCILYQGATPVFADIDQRTYNIDPQAIEALITERTKAIIPVDFTGQPADLERVHKLAEQHQLIVIEDAAHALGATYQTRSIGSVSHMTMFSLHPVKHITAGEGGVITTDSEYFYHKLLGFRNHGIVRDPEWMEHPSRGRWYYEMQELGYNYRLTDIAAALAISQLDKLDTFVNKRKKIAEAYHQAFCECEEIIIPYQEGKGESSWHLYVIRIITKSLTVGRDEIFDRLYSENIGVNLHYIPVYLQPYYEKLGYKQGLCPIAEQVYEGIITLPLFPAMTDEDVDDVIQAVRQVISDCKETTVTG</sequence>
<protein>
    <submittedName>
        <fullName evidence="4">Spore coat polysaccharide biosynthesis protein SpsC</fullName>
    </submittedName>
</protein>
<reference evidence="4 5" key="1">
    <citation type="submission" date="2019-01" db="EMBL/GenBank/DDBJ databases">
        <title>Complete genome sequence of Cohnella hallensis HS21 isolated from Korean fir (Abies koreana) rhizospheric soil.</title>
        <authorList>
            <person name="Jiang L."/>
            <person name="Kang S.W."/>
            <person name="Kim S."/>
            <person name="Jung J."/>
            <person name="Kim C.Y."/>
            <person name="Kim D.H."/>
            <person name="Kim S.W."/>
            <person name="Lee J."/>
        </authorList>
    </citation>
    <scope>NUCLEOTIDE SEQUENCE [LARGE SCALE GENOMIC DNA]</scope>
    <source>
        <strain evidence="4 5">HS21</strain>
    </source>
</reference>
<dbReference type="PANTHER" id="PTHR30244">
    <property type="entry name" value="TRANSAMINASE"/>
    <property type="match status" value="1"/>
</dbReference>
<keyword evidence="5" id="KW-1185">Reference proteome</keyword>
<evidence type="ECO:0000256" key="3">
    <source>
        <dbReference type="RuleBase" id="RU004508"/>
    </source>
</evidence>
<gene>
    <name evidence="4" type="primary">spsC</name>
    <name evidence="4" type="ORF">KCTCHS21_11790</name>
</gene>
<dbReference type="Gene3D" id="3.40.640.10">
    <property type="entry name" value="Type I PLP-dependent aspartate aminotransferase-like (Major domain)"/>
    <property type="match status" value="1"/>
</dbReference>
<dbReference type="Pfam" id="PF01041">
    <property type="entry name" value="DegT_DnrJ_EryC1"/>
    <property type="match status" value="1"/>
</dbReference>
<organism evidence="4 5">
    <name type="scientific">Cohnella abietis</name>
    <dbReference type="NCBI Taxonomy" id="2507935"/>
    <lineage>
        <taxon>Bacteria</taxon>
        <taxon>Bacillati</taxon>
        <taxon>Bacillota</taxon>
        <taxon>Bacilli</taxon>
        <taxon>Bacillales</taxon>
        <taxon>Paenibacillaceae</taxon>
        <taxon>Cohnella</taxon>
    </lineage>
</organism>
<dbReference type="KEGG" id="cohn:KCTCHS21_11790"/>
<dbReference type="InterPro" id="IPR000653">
    <property type="entry name" value="DegT/StrS_aminotransferase"/>
</dbReference>
<dbReference type="PIRSF" id="PIRSF000390">
    <property type="entry name" value="PLP_StrS"/>
    <property type="match status" value="1"/>
</dbReference>
<evidence type="ECO:0000313" key="5">
    <source>
        <dbReference type="Proteomes" id="UP000289856"/>
    </source>
</evidence>
<dbReference type="RefSeq" id="WP_130605823.1">
    <property type="nucleotide sequence ID" value="NZ_AP019400.1"/>
</dbReference>
<feature type="active site" description="Proton acceptor" evidence="1">
    <location>
        <position position="192"/>
    </location>
</feature>
<dbReference type="CDD" id="cd00616">
    <property type="entry name" value="AHBA_syn"/>
    <property type="match status" value="1"/>
</dbReference>
<proteinExistence type="inferred from homology"/>
<evidence type="ECO:0000313" key="4">
    <source>
        <dbReference type="EMBL" id="BBI31780.1"/>
    </source>
</evidence>
<dbReference type="InterPro" id="IPR015422">
    <property type="entry name" value="PyrdxlP-dep_Trfase_small"/>
</dbReference>
<comment type="similarity">
    <text evidence="3">Belongs to the DegT/DnrJ/EryC1 family.</text>
</comment>
<dbReference type="InterPro" id="IPR015421">
    <property type="entry name" value="PyrdxlP-dep_Trfase_major"/>
</dbReference>
<dbReference type="EMBL" id="AP019400">
    <property type="protein sequence ID" value="BBI31780.1"/>
    <property type="molecule type" value="Genomic_DNA"/>
</dbReference>
<keyword evidence="2 3" id="KW-0663">Pyridoxal phosphate</keyword>
<feature type="modified residue" description="N6-(pyridoxal phosphate)lysine" evidence="2">
    <location>
        <position position="192"/>
    </location>
</feature>
<dbReference type="GO" id="GO:0008483">
    <property type="term" value="F:transaminase activity"/>
    <property type="evidence" value="ECO:0007669"/>
    <property type="project" value="TreeGrafter"/>
</dbReference>
<dbReference type="Proteomes" id="UP000289856">
    <property type="component" value="Chromosome"/>
</dbReference>
<dbReference type="InterPro" id="IPR015424">
    <property type="entry name" value="PyrdxlP-dep_Trfase"/>
</dbReference>
<dbReference type="AlphaFoldDB" id="A0A3T1D106"/>
<dbReference type="SUPFAM" id="SSF53383">
    <property type="entry name" value="PLP-dependent transferases"/>
    <property type="match status" value="1"/>
</dbReference>
<dbReference type="Gene3D" id="3.90.1150.10">
    <property type="entry name" value="Aspartate Aminotransferase, domain 1"/>
    <property type="match status" value="1"/>
</dbReference>
<dbReference type="InterPro" id="IPR020026">
    <property type="entry name" value="PseC"/>
</dbReference>
<dbReference type="NCBIfam" id="TIGR03588">
    <property type="entry name" value="PseC"/>
    <property type="match status" value="1"/>
</dbReference>
<evidence type="ECO:0000256" key="2">
    <source>
        <dbReference type="PIRSR" id="PIRSR000390-2"/>
    </source>
</evidence>
<dbReference type="OrthoDB" id="9810913at2"/>
<dbReference type="PANTHER" id="PTHR30244:SF34">
    <property type="entry name" value="DTDP-4-AMINO-4,6-DIDEOXYGALACTOSE TRANSAMINASE"/>
    <property type="match status" value="1"/>
</dbReference>
<evidence type="ECO:0000256" key="1">
    <source>
        <dbReference type="PIRSR" id="PIRSR000390-1"/>
    </source>
</evidence>
<name>A0A3T1D106_9BACL</name>
<dbReference type="GO" id="GO:0000271">
    <property type="term" value="P:polysaccharide biosynthetic process"/>
    <property type="evidence" value="ECO:0007669"/>
    <property type="project" value="TreeGrafter"/>
</dbReference>